<keyword evidence="4" id="KW-1185">Reference proteome</keyword>
<dbReference type="CDD" id="cd00229">
    <property type="entry name" value="SGNH_hydrolase"/>
    <property type="match status" value="1"/>
</dbReference>
<evidence type="ECO:0000259" key="2">
    <source>
        <dbReference type="Pfam" id="PF13472"/>
    </source>
</evidence>
<organism evidence="3 4">
    <name type="scientific">Actinoplanes philippinensis</name>
    <dbReference type="NCBI Taxonomy" id="35752"/>
    <lineage>
        <taxon>Bacteria</taxon>
        <taxon>Bacillati</taxon>
        <taxon>Actinomycetota</taxon>
        <taxon>Actinomycetes</taxon>
        <taxon>Micromonosporales</taxon>
        <taxon>Micromonosporaceae</taxon>
        <taxon>Actinoplanes</taxon>
    </lineage>
</organism>
<dbReference type="Pfam" id="PF13472">
    <property type="entry name" value="Lipase_GDSL_2"/>
    <property type="match status" value="1"/>
</dbReference>
<gene>
    <name evidence="3" type="ORF">SAMN05421541_106108</name>
</gene>
<dbReference type="STRING" id="35752.SAMN05421541_106108"/>
<dbReference type="GO" id="GO:0004622">
    <property type="term" value="F:phosphatidylcholine lysophospholipase activity"/>
    <property type="evidence" value="ECO:0007669"/>
    <property type="project" value="TreeGrafter"/>
</dbReference>
<evidence type="ECO:0000256" key="1">
    <source>
        <dbReference type="SAM" id="SignalP"/>
    </source>
</evidence>
<dbReference type="InterPro" id="IPR036514">
    <property type="entry name" value="SGNH_hydro_sf"/>
</dbReference>
<dbReference type="Gene3D" id="3.40.50.1110">
    <property type="entry name" value="SGNH hydrolase"/>
    <property type="match status" value="1"/>
</dbReference>
<dbReference type="RefSeq" id="WP_239143438.1">
    <property type="nucleotide sequence ID" value="NZ_BOMT01000023.1"/>
</dbReference>
<proteinExistence type="predicted"/>
<evidence type="ECO:0000313" key="3">
    <source>
        <dbReference type="EMBL" id="SFF11028.1"/>
    </source>
</evidence>
<dbReference type="SUPFAM" id="SSF52266">
    <property type="entry name" value="SGNH hydrolase"/>
    <property type="match status" value="1"/>
</dbReference>
<dbReference type="EMBL" id="FONV01000006">
    <property type="protein sequence ID" value="SFF11028.1"/>
    <property type="molecule type" value="Genomic_DNA"/>
</dbReference>
<dbReference type="PANTHER" id="PTHR30383:SF5">
    <property type="entry name" value="SGNH HYDROLASE-TYPE ESTERASE DOMAIN-CONTAINING PROTEIN"/>
    <property type="match status" value="1"/>
</dbReference>
<name>A0A1I2G1L5_9ACTN</name>
<accession>A0A1I2G1L5</accession>
<dbReference type="InterPro" id="IPR051532">
    <property type="entry name" value="Ester_Hydrolysis_Enzymes"/>
</dbReference>
<protein>
    <submittedName>
        <fullName evidence="3">Lysophospholipase L1</fullName>
    </submittedName>
</protein>
<feature type="signal peptide" evidence="1">
    <location>
        <begin position="1"/>
        <end position="18"/>
    </location>
</feature>
<feature type="domain" description="SGNH hydrolase-type esterase" evidence="2">
    <location>
        <begin position="34"/>
        <end position="220"/>
    </location>
</feature>
<dbReference type="AlphaFoldDB" id="A0A1I2G1L5"/>
<dbReference type="InterPro" id="IPR013830">
    <property type="entry name" value="SGNH_hydro"/>
</dbReference>
<evidence type="ECO:0000313" key="4">
    <source>
        <dbReference type="Proteomes" id="UP000199645"/>
    </source>
</evidence>
<reference evidence="3 4" key="1">
    <citation type="submission" date="2016-10" db="EMBL/GenBank/DDBJ databases">
        <authorList>
            <person name="de Groot N.N."/>
        </authorList>
    </citation>
    <scope>NUCLEOTIDE SEQUENCE [LARGE SCALE GENOMIC DNA]</scope>
    <source>
        <strain evidence="3 4">DSM 43019</strain>
    </source>
</reference>
<dbReference type="Proteomes" id="UP000199645">
    <property type="component" value="Unassembled WGS sequence"/>
</dbReference>
<keyword evidence="1" id="KW-0732">Signal</keyword>
<dbReference type="PANTHER" id="PTHR30383">
    <property type="entry name" value="THIOESTERASE 1/PROTEASE 1/LYSOPHOSPHOLIPASE L1"/>
    <property type="match status" value="1"/>
</dbReference>
<feature type="chain" id="PRO_5039618815" evidence="1">
    <location>
        <begin position="19"/>
        <end position="229"/>
    </location>
</feature>
<sequence>MSRWPLAVVALLTLNACATPEPEPRPEEPVVVTLGDSVPAGTGCDCRPFPDLYARLLSSHAASINLAQPGFTTADVREQVGTSDIRDDIRSASLVVVMAGANDMAEAFENGDDYPGTARAVQDAVSSIVDTVRSEHGSPVTVLVLGYWNVVRDGEVGLSAYGADGLEEARRATRYCNDALRQAAEHSGAAYLDTSAAFTGDPTAFLTPDGDHPNAAGHEAIAALLRGRH</sequence>